<comment type="caution">
    <text evidence="1">The sequence shown here is derived from an EMBL/GenBank/DDBJ whole genome shotgun (WGS) entry which is preliminary data.</text>
</comment>
<organism evidence="1 2">
    <name type="scientific">Linnemannia gamsii</name>
    <dbReference type="NCBI Taxonomy" id="64522"/>
    <lineage>
        <taxon>Eukaryota</taxon>
        <taxon>Fungi</taxon>
        <taxon>Fungi incertae sedis</taxon>
        <taxon>Mucoromycota</taxon>
        <taxon>Mortierellomycotina</taxon>
        <taxon>Mortierellomycetes</taxon>
        <taxon>Mortierellales</taxon>
        <taxon>Mortierellaceae</taxon>
        <taxon>Linnemannia</taxon>
    </lineage>
</organism>
<sequence length="179" mass="19535">IEVKGIPINVRTSIAGLQGLNNIKFKSLVNFFPSWDIMEIASSVNIYNPSQLTLNIGDLKLIAGQEGFTEKERFGTAFVKGLRLVPGDNILVTVVTASASDPNTVKFSEDILTRDVTINMWADEKSTSNPALNAGLKELRQGVLLPKGLIAEAPKIYTNDWSLKILPTTKDDGLVEFST</sequence>
<dbReference type="EMBL" id="JAAAIM010003151">
    <property type="protein sequence ID" value="KAG0269410.1"/>
    <property type="molecule type" value="Genomic_DNA"/>
</dbReference>
<evidence type="ECO:0000313" key="1">
    <source>
        <dbReference type="EMBL" id="KAG0269410.1"/>
    </source>
</evidence>
<feature type="non-terminal residue" evidence="1">
    <location>
        <position position="179"/>
    </location>
</feature>
<gene>
    <name evidence="1" type="ORF">BGZ96_006516</name>
</gene>
<proteinExistence type="predicted"/>
<accession>A0ABQ7JGR4</accession>
<name>A0ABQ7JGR4_9FUNG</name>
<keyword evidence="2" id="KW-1185">Reference proteome</keyword>
<dbReference type="Proteomes" id="UP001194696">
    <property type="component" value="Unassembled WGS sequence"/>
</dbReference>
<evidence type="ECO:0000313" key="2">
    <source>
        <dbReference type="Proteomes" id="UP001194696"/>
    </source>
</evidence>
<reference evidence="1 2" key="1">
    <citation type="journal article" date="2020" name="Fungal Divers.">
        <title>Resolving the Mortierellaceae phylogeny through synthesis of multi-gene phylogenetics and phylogenomics.</title>
        <authorList>
            <person name="Vandepol N."/>
            <person name="Liber J."/>
            <person name="Desiro A."/>
            <person name="Na H."/>
            <person name="Kennedy M."/>
            <person name="Barry K."/>
            <person name="Grigoriev I.V."/>
            <person name="Miller A.N."/>
            <person name="O'Donnell K."/>
            <person name="Stajich J.E."/>
            <person name="Bonito G."/>
        </authorList>
    </citation>
    <scope>NUCLEOTIDE SEQUENCE [LARGE SCALE GENOMIC DNA]</scope>
    <source>
        <strain evidence="1 2">AD045</strain>
    </source>
</reference>
<feature type="non-terminal residue" evidence="1">
    <location>
        <position position="1"/>
    </location>
</feature>
<protein>
    <submittedName>
        <fullName evidence="1">Uncharacterized protein</fullName>
    </submittedName>
</protein>